<sequence length="233" mass="26720">MQPKEIETVALDQLQQLDRNRQVFVELRASMMEADQQDTREFQNQMRTAMPRLQSSVDAALANFKRNRQKAPTVNLHEDNATDELEEAERAAVQADRHPPTFACAGGHGHARIRKRRAPEKCEFLEKLGVEEGEVGEEEEEPQEVQERIRQQNVNMRKQIEGGIRQLQQARSNFLQIIDELRHLPTCPPRRYGYGAVGSDTGRFMRCAFCRADGKHYSDSCDEFPCVCAPSYD</sequence>
<name>A0A0N4W439_HAEPC</name>
<dbReference type="AlphaFoldDB" id="A0A0N4W439"/>
<evidence type="ECO:0000313" key="1">
    <source>
        <dbReference type="EMBL" id="VDO23646.1"/>
    </source>
</evidence>
<dbReference type="Proteomes" id="UP000268014">
    <property type="component" value="Unassembled WGS sequence"/>
</dbReference>
<reference evidence="3" key="1">
    <citation type="submission" date="2017-02" db="UniProtKB">
        <authorList>
            <consortium name="WormBaseParasite"/>
        </authorList>
    </citation>
    <scope>IDENTIFICATION</scope>
</reference>
<gene>
    <name evidence="1" type="ORF">HPLM_LOCUS4620</name>
</gene>
<evidence type="ECO:0000313" key="2">
    <source>
        <dbReference type="Proteomes" id="UP000268014"/>
    </source>
</evidence>
<proteinExistence type="predicted"/>
<organism evidence="3">
    <name type="scientific">Haemonchus placei</name>
    <name type="common">Barber's pole worm</name>
    <dbReference type="NCBI Taxonomy" id="6290"/>
    <lineage>
        <taxon>Eukaryota</taxon>
        <taxon>Metazoa</taxon>
        <taxon>Ecdysozoa</taxon>
        <taxon>Nematoda</taxon>
        <taxon>Chromadorea</taxon>
        <taxon>Rhabditida</taxon>
        <taxon>Rhabditina</taxon>
        <taxon>Rhabditomorpha</taxon>
        <taxon>Strongyloidea</taxon>
        <taxon>Trichostrongylidae</taxon>
        <taxon>Haemonchus</taxon>
    </lineage>
</organism>
<dbReference type="WBParaSite" id="HPLM_0000462801-mRNA-1">
    <property type="protein sequence ID" value="HPLM_0000462801-mRNA-1"/>
    <property type="gene ID" value="HPLM_0000462801"/>
</dbReference>
<protein>
    <submittedName>
        <fullName evidence="3">CCHC-type domain-containing protein</fullName>
    </submittedName>
</protein>
<keyword evidence="2" id="KW-1185">Reference proteome</keyword>
<reference evidence="1 2" key="2">
    <citation type="submission" date="2018-11" db="EMBL/GenBank/DDBJ databases">
        <authorList>
            <consortium name="Pathogen Informatics"/>
        </authorList>
    </citation>
    <scope>NUCLEOTIDE SEQUENCE [LARGE SCALE GENOMIC DNA]</scope>
    <source>
        <strain evidence="1 2">MHpl1</strain>
    </source>
</reference>
<accession>A0A0N4W439</accession>
<dbReference type="EMBL" id="UZAF01016231">
    <property type="protein sequence ID" value="VDO23646.1"/>
    <property type="molecule type" value="Genomic_DNA"/>
</dbReference>
<dbReference type="OrthoDB" id="10519099at2759"/>
<evidence type="ECO:0000313" key="3">
    <source>
        <dbReference type="WBParaSite" id="HPLM_0000462801-mRNA-1"/>
    </source>
</evidence>